<reference evidence="2" key="1">
    <citation type="journal article" date="2024" name="Proc. Natl. Acad. Sci. U.S.A.">
        <title>Extraordinary preservation of gene collinearity over three hundred million years revealed in homosporous lycophytes.</title>
        <authorList>
            <person name="Li C."/>
            <person name="Wickell D."/>
            <person name="Kuo L.Y."/>
            <person name="Chen X."/>
            <person name="Nie B."/>
            <person name="Liao X."/>
            <person name="Peng D."/>
            <person name="Ji J."/>
            <person name="Jenkins J."/>
            <person name="Williams M."/>
            <person name="Shu S."/>
            <person name="Plott C."/>
            <person name="Barry K."/>
            <person name="Rajasekar S."/>
            <person name="Grimwood J."/>
            <person name="Han X."/>
            <person name="Sun S."/>
            <person name="Hou Z."/>
            <person name="He W."/>
            <person name="Dai G."/>
            <person name="Sun C."/>
            <person name="Schmutz J."/>
            <person name="Leebens-Mack J.H."/>
            <person name="Li F.W."/>
            <person name="Wang L."/>
        </authorList>
    </citation>
    <scope>NUCLEOTIDE SEQUENCE [LARGE SCALE GENOMIC DNA]</scope>
    <source>
        <strain evidence="2">cv. PW_Plant_1</strain>
    </source>
</reference>
<proteinExistence type="predicted"/>
<dbReference type="EMBL" id="CM055105">
    <property type="protein sequence ID" value="KAJ7531338.1"/>
    <property type="molecule type" value="Genomic_DNA"/>
</dbReference>
<name>A0ACC2BNR2_DIPCM</name>
<keyword evidence="2" id="KW-1185">Reference proteome</keyword>
<gene>
    <name evidence="1" type="ORF">O6H91_14G041000</name>
</gene>
<dbReference type="Proteomes" id="UP001162992">
    <property type="component" value="Chromosome 14"/>
</dbReference>
<accession>A0ACC2BNR2</accession>
<sequence length="287" mass="32651">MLQNSSTALGPATTDEWSDLAVATLLDCYNDKHIELNRGSIRAKGWQEVITKINFVCAEGKPVFTYRRCKNKLDVMKRRFKLENDRKTSNGGAPSDWPWFQKMERIMGRNPNYSGIPGGIASGERLTPPSNKFHKGTLGFDHGSESPAMASCAMQLALKNEICHEVEEQIYHSGTISALCNHTDTKPNISEQKASGLPGVSRKGFLKKRKGSFYNPGRQAKEVARLVIEALEKIELRRIEVMREMEIRRHETQLQIAKMIVESNMQKNARFYNRQHESKCMDPQEHK</sequence>
<evidence type="ECO:0000313" key="2">
    <source>
        <dbReference type="Proteomes" id="UP001162992"/>
    </source>
</evidence>
<evidence type="ECO:0000313" key="1">
    <source>
        <dbReference type="EMBL" id="KAJ7531338.1"/>
    </source>
</evidence>
<comment type="caution">
    <text evidence="1">The sequence shown here is derived from an EMBL/GenBank/DDBJ whole genome shotgun (WGS) entry which is preliminary data.</text>
</comment>
<protein>
    <submittedName>
        <fullName evidence="1">Uncharacterized protein</fullName>
    </submittedName>
</protein>
<organism evidence="1 2">
    <name type="scientific">Diphasiastrum complanatum</name>
    <name type="common">Issler's clubmoss</name>
    <name type="synonym">Lycopodium complanatum</name>
    <dbReference type="NCBI Taxonomy" id="34168"/>
    <lineage>
        <taxon>Eukaryota</taxon>
        <taxon>Viridiplantae</taxon>
        <taxon>Streptophyta</taxon>
        <taxon>Embryophyta</taxon>
        <taxon>Tracheophyta</taxon>
        <taxon>Lycopodiopsida</taxon>
        <taxon>Lycopodiales</taxon>
        <taxon>Lycopodiaceae</taxon>
        <taxon>Lycopodioideae</taxon>
        <taxon>Diphasiastrum</taxon>
    </lineage>
</organism>